<organism evidence="2 3">
    <name type="scientific">Saccharothrix mutabilis subsp. mutabilis</name>
    <dbReference type="NCBI Taxonomy" id="66855"/>
    <lineage>
        <taxon>Bacteria</taxon>
        <taxon>Bacillati</taxon>
        <taxon>Actinomycetota</taxon>
        <taxon>Actinomycetes</taxon>
        <taxon>Pseudonocardiales</taxon>
        <taxon>Pseudonocardiaceae</taxon>
        <taxon>Saccharothrix</taxon>
    </lineage>
</organism>
<gene>
    <name evidence="2" type="ORF">GCM10010492_56780</name>
</gene>
<dbReference type="EMBL" id="BAAABU010000017">
    <property type="protein sequence ID" value="GAA0249395.1"/>
    <property type="molecule type" value="Genomic_DNA"/>
</dbReference>
<name>A0ABP3E4S1_9PSEU</name>
<accession>A0ABP3E4S1</accession>
<dbReference type="InterPro" id="IPR016032">
    <property type="entry name" value="Sig_transdc_resp-reg_C-effctor"/>
</dbReference>
<dbReference type="Pfam" id="PF00196">
    <property type="entry name" value="GerE"/>
    <property type="match status" value="1"/>
</dbReference>
<dbReference type="Proteomes" id="UP001500416">
    <property type="component" value="Unassembled WGS sequence"/>
</dbReference>
<reference evidence="3" key="1">
    <citation type="journal article" date="2019" name="Int. J. Syst. Evol. Microbiol.">
        <title>The Global Catalogue of Microorganisms (GCM) 10K type strain sequencing project: providing services to taxonomists for standard genome sequencing and annotation.</title>
        <authorList>
            <consortium name="The Broad Institute Genomics Platform"/>
            <consortium name="The Broad Institute Genome Sequencing Center for Infectious Disease"/>
            <person name="Wu L."/>
            <person name="Ma J."/>
        </authorList>
    </citation>
    <scope>NUCLEOTIDE SEQUENCE [LARGE SCALE GENOMIC DNA]</scope>
    <source>
        <strain evidence="3">JCM 3380</strain>
    </source>
</reference>
<evidence type="ECO:0000313" key="3">
    <source>
        <dbReference type="Proteomes" id="UP001500416"/>
    </source>
</evidence>
<sequence>MVLVHGGPVTGKSTLLHGLAATWSGEVRSASASAEESGLPLGVVGQLLPGWRGADPGDPRVVGEAGEALLDLAAGGPVLVCVDDAQHADRLSLRCLAYAARRAGARSLRVVLAAGGGDDYYRRFEAQLGRLPHARAVRLSTLDFCAVVELLGRHGVEGAAGEFHRVSGGNLLLLDALIGDFRETGVVGPGRRFGEAVREYLGRCDPETAAVLKALAVLSASAPAGDGSAGLGARDGLTASAGDGLGAAVRDGVAALAGDGLGAAGRDGVAAPAGDGLGAAVRDGLGAAVRDGLARPPAPASIVARGTDIPGVLGHGVLGRGVVGAVAGVVGAVAGVGAVDVVVRGLEESGLLVGGGFRDPAVPRAILGGLSAGERVRVEWAAARGLFEAGHSASRVAPHVVAAGVRAEPWVVGVLTGAAAAEVGAGRLERAVEFLEAAGRCARDAGARHLVTARLAEVEWRSSPLAAYRRLGGLVEAQRAGELSQAVATTLVTLLLRMDRVRQARDVLERLVEDVRRRGPECPAELSRLRLLLDHLHPALLRAGVRAVLPAEPATVAAAPHLEAFSLLRRVLADGASDVLVAEVERMLEATAVDESTVDSVVAGVQALLAADRLVEAAAAVDRVSAEPAVRVSPTWRAEFAYLRSVVALRAGDLAACVEHGHAALSHLGEAEWGVRVGGPRAALVLAHTAMGRHDDAAALVDRPVPPELFDTVGGLFHLHARGHHHLATGRLRDARRDFEVSGHLARRLRVDLAPLAPWRTDLAALHLRHGNPRLARRYAEQQLAKAPRTPSRARGTALRLLAATAPARDRAALLTEAREVLDACGARLELARVLHDLAQAHHAAGHPERARTVERRAWHLARQCGADPSPPRLALARRTPDPARVLSDAELRVSALAARGLTNREIAERLYVTVSTVEQHLTKAYRKLKVTGRDALPPRLSPVAEPA</sequence>
<dbReference type="PRINTS" id="PR00038">
    <property type="entry name" value="HTHLUXR"/>
</dbReference>
<dbReference type="InterPro" id="IPR000792">
    <property type="entry name" value="Tscrpt_reg_LuxR_C"/>
</dbReference>
<dbReference type="Gene3D" id="1.10.10.10">
    <property type="entry name" value="Winged helix-like DNA-binding domain superfamily/Winged helix DNA-binding domain"/>
    <property type="match status" value="1"/>
</dbReference>
<dbReference type="CDD" id="cd06170">
    <property type="entry name" value="LuxR_C_like"/>
    <property type="match status" value="1"/>
</dbReference>
<dbReference type="RefSeq" id="WP_343936994.1">
    <property type="nucleotide sequence ID" value="NZ_BAAABU010000017.1"/>
</dbReference>
<feature type="domain" description="HTH luxR-type" evidence="1">
    <location>
        <begin position="884"/>
        <end position="941"/>
    </location>
</feature>
<dbReference type="SMART" id="SM00421">
    <property type="entry name" value="HTH_LUXR"/>
    <property type="match status" value="1"/>
</dbReference>
<evidence type="ECO:0000259" key="1">
    <source>
        <dbReference type="SMART" id="SM00421"/>
    </source>
</evidence>
<keyword evidence="3" id="KW-1185">Reference proteome</keyword>
<proteinExistence type="predicted"/>
<dbReference type="SUPFAM" id="SSF46894">
    <property type="entry name" value="C-terminal effector domain of the bipartite response regulators"/>
    <property type="match status" value="1"/>
</dbReference>
<protein>
    <recommendedName>
        <fullName evidence="1">HTH luxR-type domain-containing protein</fullName>
    </recommendedName>
</protein>
<evidence type="ECO:0000313" key="2">
    <source>
        <dbReference type="EMBL" id="GAA0249395.1"/>
    </source>
</evidence>
<dbReference type="InterPro" id="IPR036388">
    <property type="entry name" value="WH-like_DNA-bd_sf"/>
</dbReference>
<comment type="caution">
    <text evidence="2">The sequence shown here is derived from an EMBL/GenBank/DDBJ whole genome shotgun (WGS) entry which is preliminary data.</text>
</comment>